<comment type="caution">
    <text evidence="3">The sequence shown here is derived from an EMBL/GenBank/DDBJ whole genome shotgun (WGS) entry which is preliminary data.</text>
</comment>
<name>A0ABT3G317_9BACT</name>
<evidence type="ECO:0000256" key="1">
    <source>
        <dbReference type="SAM" id="MobiDB-lite"/>
    </source>
</evidence>
<keyword evidence="3" id="KW-0378">Hydrolase</keyword>
<dbReference type="PANTHER" id="PTHR42834:SF1">
    <property type="entry name" value="ENDONUCLEASE_EXONUCLEASE_PHOSPHATASE FAMILY PROTEIN (AFU_ORTHOLOGUE AFUA_3G09210)"/>
    <property type="match status" value="1"/>
</dbReference>
<dbReference type="RefSeq" id="WP_264513756.1">
    <property type="nucleotide sequence ID" value="NZ_JAPDDR010000005.1"/>
</dbReference>
<keyword evidence="3" id="KW-0255">Endonuclease</keyword>
<dbReference type="SUPFAM" id="SSF56219">
    <property type="entry name" value="DNase I-like"/>
    <property type="match status" value="1"/>
</dbReference>
<dbReference type="EMBL" id="JAPDDR010000005">
    <property type="protein sequence ID" value="MCW1914233.1"/>
    <property type="molecule type" value="Genomic_DNA"/>
</dbReference>
<reference evidence="3" key="1">
    <citation type="submission" date="2022-10" db="EMBL/GenBank/DDBJ databases">
        <title>Luteolibacter sp. GHJ8, whole genome shotgun sequencing project.</title>
        <authorList>
            <person name="Zhao G."/>
            <person name="Shen L."/>
        </authorList>
    </citation>
    <scope>NUCLEOTIDE SEQUENCE</scope>
    <source>
        <strain evidence="3">GHJ8</strain>
    </source>
</reference>
<dbReference type="Proteomes" id="UP001165653">
    <property type="component" value="Unassembled WGS sequence"/>
</dbReference>
<dbReference type="GO" id="GO:0004519">
    <property type="term" value="F:endonuclease activity"/>
    <property type="evidence" value="ECO:0007669"/>
    <property type="project" value="UniProtKB-KW"/>
</dbReference>
<dbReference type="Gene3D" id="3.60.10.10">
    <property type="entry name" value="Endonuclease/exonuclease/phosphatase"/>
    <property type="match status" value="1"/>
</dbReference>
<feature type="region of interest" description="Disordered" evidence="1">
    <location>
        <begin position="33"/>
        <end position="73"/>
    </location>
</feature>
<dbReference type="InterPro" id="IPR036691">
    <property type="entry name" value="Endo/exonu/phosph_ase_sf"/>
</dbReference>
<feature type="compositionally biased region" description="Pro residues" evidence="1">
    <location>
        <begin position="50"/>
        <end position="68"/>
    </location>
</feature>
<feature type="domain" description="Endonuclease/exonuclease/phosphatase" evidence="2">
    <location>
        <begin position="109"/>
        <end position="340"/>
    </location>
</feature>
<accession>A0ABT3G317</accession>
<dbReference type="PANTHER" id="PTHR42834">
    <property type="entry name" value="ENDONUCLEASE/EXONUCLEASE/PHOSPHATASE FAMILY PROTEIN (AFU_ORTHOLOGUE AFUA_3G09210)"/>
    <property type="match status" value="1"/>
</dbReference>
<dbReference type="InterPro" id="IPR005135">
    <property type="entry name" value="Endo/exonuclease/phosphatase"/>
</dbReference>
<evidence type="ECO:0000313" key="4">
    <source>
        <dbReference type="Proteomes" id="UP001165653"/>
    </source>
</evidence>
<keyword evidence="3" id="KW-0540">Nuclease</keyword>
<evidence type="ECO:0000313" key="3">
    <source>
        <dbReference type="EMBL" id="MCW1914233.1"/>
    </source>
</evidence>
<keyword evidence="4" id="KW-1185">Reference proteome</keyword>
<proteinExistence type="predicted"/>
<gene>
    <name evidence="3" type="ORF">OJ996_11650</name>
</gene>
<dbReference type="Pfam" id="PF03372">
    <property type="entry name" value="Exo_endo_phos"/>
    <property type="match status" value="1"/>
</dbReference>
<feature type="compositionally biased region" description="Basic and acidic residues" evidence="1">
    <location>
        <begin position="33"/>
        <end position="42"/>
    </location>
</feature>
<sequence length="349" mass="38532">MKKATALFHRAPGLLGAFFLCLALPACRDKQQTEDWSGHKQEAPAVKEAPPAPPAAAPTKAPAPPAPAPAAAATDPGSVRFVAYNVENWLTMERYANGKRIASPKPEKERQAVVKALLSAKPDILGISEIGNEDDVKDLQKHLADAGMPLPHSHLNRGADDTRSLVILSKFPIGKTAARDNLAYRIQGEEFKMQRGILDATINTPVGAFRFLGVHLKSKREVDEGDQEEMRRSEAHLLRREVDAILRDDPEARLVVYGDFNDTRNSPTIRTAQGPARSAAALTTIPLKDSRGQFWTHHWDYQDVYSRIDYVMVSPILRDLVDRDHSKILDGEETAGASDHRPLLVILKQ</sequence>
<evidence type="ECO:0000259" key="2">
    <source>
        <dbReference type="Pfam" id="PF03372"/>
    </source>
</evidence>
<organism evidence="3 4">
    <name type="scientific">Luteolibacter rhizosphaerae</name>
    <dbReference type="NCBI Taxonomy" id="2989719"/>
    <lineage>
        <taxon>Bacteria</taxon>
        <taxon>Pseudomonadati</taxon>
        <taxon>Verrucomicrobiota</taxon>
        <taxon>Verrucomicrobiia</taxon>
        <taxon>Verrucomicrobiales</taxon>
        <taxon>Verrucomicrobiaceae</taxon>
        <taxon>Luteolibacter</taxon>
    </lineage>
</organism>
<protein>
    <submittedName>
        <fullName evidence="3">Endonuclease/exonuclease/phosphatase family protein</fullName>
    </submittedName>
</protein>